<evidence type="ECO:0000313" key="2">
    <source>
        <dbReference type="EMBL" id="QDL12657.1"/>
    </source>
</evidence>
<dbReference type="InterPro" id="IPR036188">
    <property type="entry name" value="FAD/NAD-bd_sf"/>
</dbReference>
<gene>
    <name evidence="2" type="ORF">DP114_33435</name>
</gene>
<accession>A0A856MSP6</accession>
<organism evidence="2 3">
    <name type="scientific">Brasilonema sennae CENA114</name>
    <dbReference type="NCBI Taxonomy" id="415709"/>
    <lineage>
        <taxon>Bacteria</taxon>
        <taxon>Bacillati</taxon>
        <taxon>Cyanobacteriota</taxon>
        <taxon>Cyanophyceae</taxon>
        <taxon>Nostocales</taxon>
        <taxon>Scytonemataceae</taxon>
        <taxon>Brasilonema</taxon>
        <taxon>Bromeliae group (in: Brasilonema)</taxon>
    </lineage>
</organism>
<dbReference type="InterPro" id="IPR050816">
    <property type="entry name" value="Flavin-dep_Halogenase_NPB"/>
</dbReference>
<dbReference type="RefSeq" id="WP_169264164.1">
    <property type="nucleotide sequence ID" value="NZ_CAWOXK010000002.1"/>
</dbReference>
<dbReference type="SUPFAM" id="SSF51905">
    <property type="entry name" value="FAD/NAD(P)-binding domain"/>
    <property type="match status" value="1"/>
</dbReference>
<dbReference type="GO" id="GO:0004497">
    <property type="term" value="F:monooxygenase activity"/>
    <property type="evidence" value="ECO:0007669"/>
    <property type="project" value="InterPro"/>
</dbReference>
<dbReference type="AlphaFoldDB" id="A0A856MSP6"/>
<sequence length="90" mass="9660">MSEVDFDIGIIGGEPAGSATAAYLAKAGLKCVIFESEIFPRPHVGESLVPSSTRVFKEIGFLDQMEQAGFPKKYGAAWTSAEKAPIYDMS</sequence>
<dbReference type="PANTHER" id="PTHR43747">
    <property type="entry name" value="FAD-BINDING PROTEIN"/>
    <property type="match status" value="1"/>
</dbReference>
<dbReference type="Gene3D" id="3.50.50.60">
    <property type="entry name" value="FAD/NAD(P)-binding domain"/>
    <property type="match status" value="1"/>
</dbReference>
<evidence type="ECO:0000313" key="3">
    <source>
        <dbReference type="Proteomes" id="UP000503129"/>
    </source>
</evidence>
<dbReference type="Proteomes" id="UP000503129">
    <property type="component" value="Plasmid pBOCT1"/>
</dbReference>
<keyword evidence="2" id="KW-0614">Plasmid</keyword>
<geneLocation type="plasmid" evidence="3">
    <name>pboct1</name>
</geneLocation>
<dbReference type="InterPro" id="IPR006905">
    <property type="entry name" value="Flavin_halogenase"/>
</dbReference>
<proteinExistence type="inferred from homology"/>
<dbReference type="EMBL" id="CP030119">
    <property type="protein sequence ID" value="QDL12657.1"/>
    <property type="molecule type" value="Genomic_DNA"/>
</dbReference>
<dbReference type="PANTHER" id="PTHR43747:SF1">
    <property type="entry name" value="SLR1998 PROTEIN"/>
    <property type="match status" value="1"/>
</dbReference>
<evidence type="ECO:0000256" key="1">
    <source>
        <dbReference type="ARBA" id="ARBA00038396"/>
    </source>
</evidence>
<keyword evidence="3" id="KW-1185">Reference proteome</keyword>
<name>A0A856MSP6_9CYAN</name>
<protein>
    <recommendedName>
        <fullName evidence="4">Halogenase</fullName>
    </recommendedName>
</protein>
<dbReference type="Pfam" id="PF04820">
    <property type="entry name" value="Trp_halogenase"/>
    <property type="match status" value="1"/>
</dbReference>
<reference evidence="2 3" key="1">
    <citation type="submission" date="2018-06" db="EMBL/GenBank/DDBJ databases">
        <title>Comparative genomics of Brasilonema spp. strains.</title>
        <authorList>
            <person name="Alvarenga D.O."/>
            <person name="Fiore M.F."/>
            <person name="Varani A.M."/>
        </authorList>
    </citation>
    <scope>NUCLEOTIDE SEQUENCE [LARGE SCALE GENOMIC DNA]</scope>
    <source>
        <strain evidence="2 3">CENA114</strain>
        <plasmid evidence="3">pboct1</plasmid>
    </source>
</reference>
<comment type="similarity">
    <text evidence="1">Belongs to the flavin-dependent halogenase family. Bacterial tryptophan halogenase subfamily.</text>
</comment>
<dbReference type="KEGG" id="bsen:DP114_33435"/>
<evidence type="ECO:0008006" key="4">
    <source>
        <dbReference type="Google" id="ProtNLM"/>
    </source>
</evidence>